<feature type="transmembrane region" description="Helical" evidence="1">
    <location>
        <begin position="97"/>
        <end position="118"/>
    </location>
</feature>
<reference evidence="2 3" key="1">
    <citation type="submission" date="2023-07" db="EMBL/GenBank/DDBJ databases">
        <title>Genomic Encyclopedia of Type Strains, Phase IV (KMG-IV): sequencing the most valuable type-strain genomes for metagenomic binning, comparative biology and taxonomic classification.</title>
        <authorList>
            <person name="Goeker M."/>
        </authorList>
    </citation>
    <scope>NUCLEOTIDE SEQUENCE [LARGE SCALE GENOMIC DNA]</scope>
    <source>
        <strain evidence="2 3">DSM 19619</strain>
    </source>
</reference>
<name>A0ABU0J8W3_9HYPH</name>
<keyword evidence="1" id="KW-0472">Membrane</keyword>
<sequence>MSIDEFQDLLDRLGDDVPGWPAAQRDAAEALLRTSPDAAARLEAARRMRAAFAATPSPAPAIGLADRIVWKAMTDEQSGRAAEQPEPGDKRLSGFGVSLPVIAILALLIMGFSTGLLFGASLPDDGMTAAGLPIDAAADVAAP</sequence>
<evidence type="ECO:0000313" key="3">
    <source>
        <dbReference type="Proteomes" id="UP001242480"/>
    </source>
</evidence>
<evidence type="ECO:0000256" key="1">
    <source>
        <dbReference type="SAM" id="Phobius"/>
    </source>
</evidence>
<organism evidence="2 3">
    <name type="scientific">Labrys wisconsinensis</name>
    <dbReference type="NCBI Taxonomy" id="425677"/>
    <lineage>
        <taxon>Bacteria</taxon>
        <taxon>Pseudomonadati</taxon>
        <taxon>Pseudomonadota</taxon>
        <taxon>Alphaproteobacteria</taxon>
        <taxon>Hyphomicrobiales</taxon>
        <taxon>Xanthobacteraceae</taxon>
        <taxon>Labrys</taxon>
    </lineage>
</organism>
<keyword evidence="3" id="KW-1185">Reference proteome</keyword>
<proteinExistence type="predicted"/>
<accession>A0ABU0J8W3</accession>
<dbReference type="EMBL" id="JAUSVX010000006">
    <property type="protein sequence ID" value="MDQ0470707.1"/>
    <property type="molecule type" value="Genomic_DNA"/>
</dbReference>
<dbReference type="RefSeq" id="WP_307274878.1">
    <property type="nucleotide sequence ID" value="NZ_JAUSVX010000006.1"/>
</dbReference>
<comment type="caution">
    <text evidence="2">The sequence shown here is derived from an EMBL/GenBank/DDBJ whole genome shotgun (WGS) entry which is preliminary data.</text>
</comment>
<gene>
    <name evidence="2" type="ORF">QO011_003726</name>
</gene>
<keyword evidence="1" id="KW-0812">Transmembrane</keyword>
<keyword evidence="1" id="KW-1133">Transmembrane helix</keyword>
<evidence type="ECO:0000313" key="2">
    <source>
        <dbReference type="EMBL" id="MDQ0470707.1"/>
    </source>
</evidence>
<dbReference type="Proteomes" id="UP001242480">
    <property type="component" value="Unassembled WGS sequence"/>
</dbReference>
<protein>
    <submittedName>
        <fullName evidence="2">Uncharacterized protein</fullName>
    </submittedName>
</protein>